<name>A0A4R0PXV5_9SPHI</name>
<dbReference type="SUPFAM" id="SSF53448">
    <property type="entry name" value="Nucleotide-diphospho-sugar transferases"/>
    <property type="match status" value="1"/>
</dbReference>
<evidence type="ECO:0000256" key="1">
    <source>
        <dbReference type="ARBA" id="ARBA00022679"/>
    </source>
</evidence>
<protein>
    <submittedName>
        <fullName evidence="4">CTP--phosphocholine cytidylyltransferase</fullName>
    </submittedName>
</protein>
<dbReference type="PANTHER" id="PTHR43584:SF5">
    <property type="entry name" value="PROTEIN LICC"/>
    <property type="match status" value="1"/>
</dbReference>
<organism evidence="4 5">
    <name type="scientific">Pedobacter psychrodurus</name>
    <dbReference type="NCBI Taxonomy" id="2530456"/>
    <lineage>
        <taxon>Bacteria</taxon>
        <taxon>Pseudomonadati</taxon>
        <taxon>Bacteroidota</taxon>
        <taxon>Sphingobacteriia</taxon>
        <taxon>Sphingobacteriales</taxon>
        <taxon>Sphingobacteriaceae</taxon>
        <taxon>Pedobacter</taxon>
    </lineage>
</organism>
<evidence type="ECO:0000313" key="5">
    <source>
        <dbReference type="Proteomes" id="UP000293925"/>
    </source>
</evidence>
<dbReference type="OrthoDB" id="9813880at2"/>
<accession>A0A4R0PXV5</accession>
<dbReference type="Pfam" id="PF12804">
    <property type="entry name" value="NTP_transf_3"/>
    <property type="match status" value="1"/>
</dbReference>
<proteinExistence type="predicted"/>
<dbReference type="PANTHER" id="PTHR43584">
    <property type="entry name" value="NUCLEOTIDYL TRANSFERASE"/>
    <property type="match status" value="1"/>
</dbReference>
<evidence type="ECO:0000259" key="3">
    <source>
        <dbReference type="Pfam" id="PF12804"/>
    </source>
</evidence>
<evidence type="ECO:0000256" key="2">
    <source>
        <dbReference type="ARBA" id="ARBA00022695"/>
    </source>
</evidence>
<dbReference type="RefSeq" id="WP_131528829.1">
    <property type="nucleotide sequence ID" value="NZ_SJSO01000005.1"/>
</dbReference>
<keyword evidence="2 4" id="KW-0548">Nucleotidyltransferase</keyword>
<sequence length="249" mass="28775">MNAIILAAGTGTRLMPYTEACPKPLIKINGVPIIERQIDFIRAIGIRDIYVVTGHLHQQFEYLKEKYGVQLVYNPEYYSYNNIYSFYLCREYFGDTWIFEGDVFLYKNFLQPDISDSTYFSGKKQILQPEWELIFNDSNILVDILIHADPSLAKKDEVPVNVMCGVSFWNKASAKVILKALDKKVSLFLQGQKSNLGSQYWDQLVAENLDRLKIKIKTIRSGDWTEIDCEHDFPKQEELSQTMKISEGC</sequence>
<keyword evidence="5" id="KW-1185">Reference proteome</keyword>
<dbReference type="InterPro" id="IPR025877">
    <property type="entry name" value="MobA-like_NTP_Trfase"/>
</dbReference>
<dbReference type="InterPro" id="IPR029044">
    <property type="entry name" value="Nucleotide-diphossugar_trans"/>
</dbReference>
<feature type="domain" description="MobA-like NTP transferase" evidence="3">
    <location>
        <begin position="3"/>
        <end position="89"/>
    </location>
</feature>
<dbReference type="Gene3D" id="3.90.550.10">
    <property type="entry name" value="Spore Coat Polysaccharide Biosynthesis Protein SpsA, Chain A"/>
    <property type="match status" value="1"/>
</dbReference>
<dbReference type="AlphaFoldDB" id="A0A4R0PXV5"/>
<reference evidence="4 5" key="1">
    <citation type="submission" date="2019-02" db="EMBL/GenBank/DDBJ databases">
        <title>Pedobacter sp. RP-3-21 sp. nov., isolated from Arctic soil.</title>
        <authorList>
            <person name="Dahal R.H."/>
        </authorList>
    </citation>
    <scope>NUCLEOTIDE SEQUENCE [LARGE SCALE GENOMIC DNA]</scope>
    <source>
        <strain evidence="4 5">RP-3-21</strain>
    </source>
</reference>
<keyword evidence="1 4" id="KW-0808">Transferase</keyword>
<dbReference type="InterPro" id="IPR050065">
    <property type="entry name" value="GlmU-like"/>
</dbReference>
<evidence type="ECO:0000313" key="4">
    <source>
        <dbReference type="EMBL" id="TCD27792.1"/>
    </source>
</evidence>
<gene>
    <name evidence="4" type="ORF">EZ456_07540</name>
</gene>
<dbReference type="GO" id="GO:0016779">
    <property type="term" value="F:nucleotidyltransferase activity"/>
    <property type="evidence" value="ECO:0007669"/>
    <property type="project" value="UniProtKB-KW"/>
</dbReference>
<dbReference type="EMBL" id="SJSO01000005">
    <property type="protein sequence ID" value="TCD27792.1"/>
    <property type="molecule type" value="Genomic_DNA"/>
</dbReference>
<dbReference type="CDD" id="cd02523">
    <property type="entry name" value="PC_cytidylyltransferase"/>
    <property type="match status" value="1"/>
</dbReference>
<dbReference type="Proteomes" id="UP000293925">
    <property type="component" value="Unassembled WGS sequence"/>
</dbReference>
<comment type="caution">
    <text evidence="4">The sequence shown here is derived from an EMBL/GenBank/DDBJ whole genome shotgun (WGS) entry which is preliminary data.</text>
</comment>